<dbReference type="RefSeq" id="WP_275203253.1">
    <property type="nucleotide sequence ID" value="NZ_JARFID010001174.1"/>
</dbReference>
<gene>
    <name evidence="1" type="ORF">PZH42_31390</name>
</gene>
<feature type="non-terminal residue" evidence="1">
    <location>
        <position position="95"/>
    </location>
</feature>
<comment type="caution">
    <text evidence="1">The sequence shown here is derived from an EMBL/GenBank/DDBJ whole genome shotgun (WGS) entry which is preliminary data.</text>
</comment>
<dbReference type="Proteomes" id="UP001221924">
    <property type="component" value="Unassembled WGS sequence"/>
</dbReference>
<feature type="non-terminal residue" evidence="1">
    <location>
        <position position="1"/>
    </location>
</feature>
<sequence length="95" mass="10273">YVVSGGRDVKITHVADASKLYSFKVVDEQGIEYSFDGADTTFAGPGCTITPYGTAYVSWQLTSIRLPPSAELITFAYGKSISSNYGRQQVVPAVR</sequence>
<dbReference type="AlphaFoldDB" id="A0AAX4Y355"/>
<protein>
    <submittedName>
        <fullName evidence="1">Uncharacterized protein</fullName>
    </submittedName>
</protein>
<organism evidence="1 2">
    <name type="scientific">Bacteroides cellulosilyticus</name>
    <dbReference type="NCBI Taxonomy" id="246787"/>
    <lineage>
        <taxon>Bacteria</taxon>
        <taxon>Pseudomonadati</taxon>
        <taxon>Bacteroidota</taxon>
        <taxon>Bacteroidia</taxon>
        <taxon>Bacteroidales</taxon>
        <taxon>Bacteroidaceae</taxon>
        <taxon>Bacteroides</taxon>
    </lineage>
</organism>
<dbReference type="EMBL" id="JARFID010001174">
    <property type="protein sequence ID" value="MDE8698406.1"/>
    <property type="molecule type" value="Genomic_DNA"/>
</dbReference>
<name>A0AAX4Y355_9BACE</name>
<proteinExistence type="predicted"/>
<evidence type="ECO:0000313" key="2">
    <source>
        <dbReference type="Proteomes" id="UP001221924"/>
    </source>
</evidence>
<accession>A0AAX4Y355</accession>
<evidence type="ECO:0000313" key="1">
    <source>
        <dbReference type="EMBL" id="MDE8698406.1"/>
    </source>
</evidence>
<reference evidence="1" key="1">
    <citation type="submission" date="2023-03" db="EMBL/GenBank/DDBJ databases">
        <title>DFI Biobank Strains.</title>
        <authorList>
            <person name="Mostad J."/>
            <person name="Paddock L."/>
            <person name="Medina S."/>
            <person name="Waligurski E."/>
            <person name="Barat B."/>
            <person name="Smith R."/>
            <person name="Burgo V."/>
            <person name="Metcalfe C."/>
            <person name="Woodson C."/>
            <person name="Sundararajan A."/>
            <person name="Ramaswamy R."/>
            <person name="Lin H."/>
            <person name="Pamer E.G."/>
        </authorList>
    </citation>
    <scope>NUCLEOTIDE SEQUENCE</scope>
    <source>
        <strain evidence="1">DFI.9.5</strain>
    </source>
</reference>